<dbReference type="PANTHER" id="PTHR43586">
    <property type="entry name" value="CYSTEINE DESULFURASE"/>
    <property type="match status" value="1"/>
</dbReference>
<dbReference type="RefSeq" id="WP_229161825.1">
    <property type="nucleotide sequence ID" value="NZ_JAJEWP010000005.1"/>
</dbReference>
<proteinExistence type="predicted"/>
<dbReference type="EMBL" id="JAJEWP010000005">
    <property type="protein sequence ID" value="MCC2617564.1"/>
    <property type="molecule type" value="Genomic_DNA"/>
</dbReference>
<evidence type="ECO:0000313" key="4">
    <source>
        <dbReference type="Proteomes" id="UP001520878"/>
    </source>
</evidence>
<evidence type="ECO:0000313" key="3">
    <source>
        <dbReference type="EMBL" id="MCC2617564.1"/>
    </source>
</evidence>
<evidence type="ECO:0000259" key="2">
    <source>
        <dbReference type="Pfam" id="PF00266"/>
    </source>
</evidence>
<dbReference type="InterPro" id="IPR000192">
    <property type="entry name" value="Aminotrans_V_dom"/>
</dbReference>
<feature type="domain" description="Aminotransferase class V" evidence="2">
    <location>
        <begin position="117"/>
        <end position="323"/>
    </location>
</feature>
<keyword evidence="3" id="KW-0808">Transferase</keyword>
<name>A0ABS8GAE9_9ALTE</name>
<dbReference type="Gene3D" id="3.90.1150.10">
    <property type="entry name" value="Aspartate Aminotransferase, domain 1"/>
    <property type="match status" value="1"/>
</dbReference>
<dbReference type="SUPFAM" id="SSF53383">
    <property type="entry name" value="PLP-dependent transferases"/>
    <property type="match status" value="1"/>
</dbReference>
<keyword evidence="1" id="KW-0663">Pyridoxal phosphate</keyword>
<dbReference type="InterPro" id="IPR015421">
    <property type="entry name" value="PyrdxlP-dep_Trfase_major"/>
</dbReference>
<dbReference type="InterPro" id="IPR015424">
    <property type="entry name" value="PyrdxlP-dep_Trfase"/>
</dbReference>
<dbReference type="Pfam" id="PF00266">
    <property type="entry name" value="Aminotran_5"/>
    <property type="match status" value="1"/>
</dbReference>
<comment type="caution">
    <text evidence="3">The sequence shown here is derived from an EMBL/GenBank/DDBJ whole genome shotgun (WGS) entry which is preliminary data.</text>
</comment>
<accession>A0ABS8GAE9</accession>
<protein>
    <submittedName>
        <fullName evidence="3">Aminotransferase class V-fold PLP-dependent enzyme</fullName>
    </submittedName>
</protein>
<dbReference type="Gene3D" id="3.40.640.10">
    <property type="entry name" value="Type I PLP-dependent aspartate aminotransferase-like (Major domain)"/>
    <property type="match status" value="1"/>
</dbReference>
<sequence>MSWQADFHVPEGIYLLSHSVGCQLRSAESALHAQVMKPWQQAGGDAWPAWLDGVAGFRQAIATLLNGQIEDVCPQTNLSSGFGKYLQALNLPVSRRVILMHEDAFPSMGFVVKGLEPLGYELRLIPSQHSAVQPTAWDKYLTPDVGVALITHVHSNTGWASPIEQLVERCRQQGIRTVVDVAQSAGVLNIDVQRWQADVVLGSCVKWLCGGPGAAFMWVNPNHSDDLTPVDVGWFSHASPFEFDIHRFEAAPGALRFWGGTPSVLPYVMATPSVAWLMDLGIETVQQHNRILTRPIREVAHRRDLWLVPEEHSGGTLCVPFTEPQLAWLLPRLEQKQVRYDRRGTVLRWSLHVYNSLAQAEQLAQWLEDMPA</sequence>
<keyword evidence="3" id="KW-0032">Aminotransferase</keyword>
<evidence type="ECO:0000256" key="1">
    <source>
        <dbReference type="ARBA" id="ARBA00022898"/>
    </source>
</evidence>
<dbReference type="PANTHER" id="PTHR43586:SF4">
    <property type="entry name" value="ISOPENICILLIN N EPIMERASE"/>
    <property type="match status" value="1"/>
</dbReference>
<dbReference type="InterPro" id="IPR015422">
    <property type="entry name" value="PyrdxlP-dep_Trfase_small"/>
</dbReference>
<organism evidence="3 4">
    <name type="scientific">Fluctibacter halophilus</name>
    <dbReference type="NCBI Taxonomy" id="226011"/>
    <lineage>
        <taxon>Bacteria</taxon>
        <taxon>Pseudomonadati</taxon>
        <taxon>Pseudomonadota</taxon>
        <taxon>Gammaproteobacteria</taxon>
        <taxon>Alteromonadales</taxon>
        <taxon>Alteromonadaceae</taxon>
        <taxon>Fluctibacter</taxon>
    </lineage>
</organism>
<dbReference type="Proteomes" id="UP001520878">
    <property type="component" value="Unassembled WGS sequence"/>
</dbReference>
<dbReference type="GO" id="GO:0008483">
    <property type="term" value="F:transaminase activity"/>
    <property type="evidence" value="ECO:0007669"/>
    <property type="project" value="UniProtKB-KW"/>
</dbReference>
<gene>
    <name evidence="3" type="ORF">LJ739_15025</name>
</gene>
<keyword evidence="4" id="KW-1185">Reference proteome</keyword>
<reference evidence="3 4" key="1">
    <citation type="submission" date="2021-10" db="EMBL/GenBank/DDBJ databases">
        <title>Draft genome of Aestuariibacter halophilus JC2043.</title>
        <authorList>
            <person name="Emsley S.A."/>
            <person name="Pfannmuller K.M."/>
            <person name="Ushijima B."/>
            <person name="Saw J.H."/>
            <person name="Videau P."/>
        </authorList>
    </citation>
    <scope>NUCLEOTIDE SEQUENCE [LARGE SCALE GENOMIC DNA]</scope>
    <source>
        <strain evidence="3 4">JC2043</strain>
    </source>
</reference>